<gene>
    <name evidence="1" type="ORF">Vadar_022816</name>
</gene>
<dbReference type="EMBL" id="CM037158">
    <property type="protein sequence ID" value="KAH7852289.1"/>
    <property type="molecule type" value="Genomic_DNA"/>
</dbReference>
<evidence type="ECO:0000313" key="1">
    <source>
        <dbReference type="EMBL" id="KAH7852289.1"/>
    </source>
</evidence>
<accession>A0ACB7YGQ5</accession>
<sequence length="166" mass="18169">MAASPCSSRTHIVLFPFMSKGHTIPVLHLARLLLHRNITVTFFTTPANRPFVSDSLSDTDASIVELPFSQNIEGVPAGVESTDKLPSMSLFVPFATATKLMQPNFEESLQTLPYITCIVSDGFLGWTQQSAAKFGIPRLVSYGTSNYSQALFNAVMKNVLVIKKSI</sequence>
<comment type="caution">
    <text evidence="1">The sequence shown here is derived from an EMBL/GenBank/DDBJ whole genome shotgun (WGS) entry which is preliminary data.</text>
</comment>
<protein>
    <submittedName>
        <fullName evidence="1">Uncharacterized protein</fullName>
    </submittedName>
</protein>
<name>A0ACB7YGQ5_9ERIC</name>
<organism evidence="1 2">
    <name type="scientific">Vaccinium darrowii</name>
    <dbReference type="NCBI Taxonomy" id="229202"/>
    <lineage>
        <taxon>Eukaryota</taxon>
        <taxon>Viridiplantae</taxon>
        <taxon>Streptophyta</taxon>
        <taxon>Embryophyta</taxon>
        <taxon>Tracheophyta</taxon>
        <taxon>Spermatophyta</taxon>
        <taxon>Magnoliopsida</taxon>
        <taxon>eudicotyledons</taxon>
        <taxon>Gunneridae</taxon>
        <taxon>Pentapetalae</taxon>
        <taxon>asterids</taxon>
        <taxon>Ericales</taxon>
        <taxon>Ericaceae</taxon>
        <taxon>Vaccinioideae</taxon>
        <taxon>Vaccinieae</taxon>
        <taxon>Vaccinium</taxon>
    </lineage>
</organism>
<keyword evidence="2" id="KW-1185">Reference proteome</keyword>
<dbReference type="Proteomes" id="UP000828048">
    <property type="component" value="Chromosome 8"/>
</dbReference>
<reference evidence="1 2" key="1">
    <citation type="journal article" date="2021" name="Hortic Res">
        <title>High-quality reference genome and annotation aids understanding of berry development for evergreen blueberry (Vaccinium darrowii).</title>
        <authorList>
            <person name="Yu J."/>
            <person name="Hulse-Kemp A.M."/>
            <person name="Babiker E."/>
            <person name="Staton M."/>
        </authorList>
    </citation>
    <scope>NUCLEOTIDE SEQUENCE [LARGE SCALE GENOMIC DNA]</scope>
    <source>
        <strain evidence="2">cv. NJ 8807/NJ 8810</strain>
        <tissue evidence="1">Young leaf</tissue>
    </source>
</reference>
<proteinExistence type="predicted"/>
<evidence type="ECO:0000313" key="2">
    <source>
        <dbReference type="Proteomes" id="UP000828048"/>
    </source>
</evidence>